<sequence>MDYPEVDIDIAKVATQAKELSSHSWEYGTAAEAILELSNRDLSVYSKTPFPSNGVPTSNVDEVASLQDVKPHIRLDSNTLIEDKWGVADPAALGVSSILIGQSNPAYLHAARRQATYLVHEAPRFGGPHNAISHRKDVLEVWADFMYMVPPFLAYFSVAAEDATWMKEALAQCRAYRDALATKSTGLDQGLWHHIAGPQNGDLGYWCTSNGWVAAGLVRVLATLKGWEETREWAGEMQELRQMAREILDGAICTDSRSREVALLPNYLHSQDAEPWADDVSGTALLASVVYRLAMLEPEVFEGTSERAGMRYLEWAERKRRAVFASVDPETGIAKPAVNPLKHKQREPLTTGSPEGQAFVVGLWAAWRDWRGVV</sequence>
<dbReference type="Pfam" id="PF07470">
    <property type="entry name" value="Glyco_hydro_88"/>
    <property type="match status" value="1"/>
</dbReference>
<evidence type="ECO:0000256" key="1">
    <source>
        <dbReference type="ARBA" id="ARBA00022801"/>
    </source>
</evidence>
<dbReference type="PANTHER" id="PTHR41814:SF1">
    <property type="entry name" value="CELLULASE"/>
    <property type="match status" value="1"/>
</dbReference>
<keyword evidence="3" id="KW-1185">Reference proteome</keyword>
<name>A0A7C8IEF7_9PLEO</name>
<accession>A0A7C8IEF7</accession>
<dbReference type="GO" id="GO:0016787">
    <property type="term" value="F:hydrolase activity"/>
    <property type="evidence" value="ECO:0007669"/>
    <property type="project" value="UniProtKB-KW"/>
</dbReference>
<protein>
    <recommendedName>
        <fullName evidence="4">Six-hairpin glycosidase-like protein</fullName>
    </recommendedName>
</protein>
<dbReference type="InterPro" id="IPR008928">
    <property type="entry name" value="6-hairpin_glycosidase_sf"/>
</dbReference>
<evidence type="ECO:0000313" key="3">
    <source>
        <dbReference type="Proteomes" id="UP000481861"/>
    </source>
</evidence>
<dbReference type="Proteomes" id="UP000481861">
    <property type="component" value="Unassembled WGS sequence"/>
</dbReference>
<keyword evidence="1" id="KW-0378">Hydrolase</keyword>
<dbReference type="SUPFAM" id="SSF48208">
    <property type="entry name" value="Six-hairpin glycosidases"/>
    <property type="match status" value="1"/>
</dbReference>
<gene>
    <name evidence="2" type="ORF">BDV95DRAFT_486481</name>
</gene>
<proteinExistence type="predicted"/>
<comment type="caution">
    <text evidence="2">The sequence shown here is derived from an EMBL/GenBank/DDBJ whole genome shotgun (WGS) entry which is preliminary data.</text>
</comment>
<dbReference type="EMBL" id="JAADJZ010000005">
    <property type="protein sequence ID" value="KAF2875071.1"/>
    <property type="molecule type" value="Genomic_DNA"/>
</dbReference>
<dbReference type="InterPro" id="IPR010905">
    <property type="entry name" value="Glyco_hydro_88"/>
</dbReference>
<dbReference type="InterPro" id="IPR012341">
    <property type="entry name" value="6hp_glycosidase-like_sf"/>
</dbReference>
<dbReference type="OrthoDB" id="4138492at2759"/>
<organism evidence="2 3">
    <name type="scientific">Massariosphaeria phaeospora</name>
    <dbReference type="NCBI Taxonomy" id="100035"/>
    <lineage>
        <taxon>Eukaryota</taxon>
        <taxon>Fungi</taxon>
        <taxon>Dikarya</taxon>
        <taxon>Ascomycota</taxon>
        <taxon>Pezizomycotina</taxon>
        <taxon>Dothideomycetes</taxon>
        <taxon>Pleosporomycetidae</taxon>
        <taxon>Pleosporales</taxon>
        <taxon>Pleosporales incertae sedis</taxon>
        <taxon>Massariosphaeria</taxon>
    </lineage>
</organism>
<evidence type="ECO:0008006" key="4">
    <source>
        <dbReference type="Google" id="ProtNLM"/>
    </source>
</evidence>
<evidence type="ECO:0000313" key="2">
    <source>
        <dbReference type="EMBL" id="KAF2875071.1"/>
    </source>
</evidence>
<dbReference type="Gene3D" id="1.50.10.10">
    <property type="match status" value="1"/>
</dbReference>
<dbReference type="PANTHER" id="PTHR41814">
    <property type="entry name" value="EXPRESSED PROTEIN"/>
    <property type="match status" value="1"/>
</dbReference>
<dbReference type="AlphaFoldDB" id="A0A7C8IEF7"/>
<dbReference type="GO" id="GO:0005975">
    <property type="term" value="P:carbohydrate metabolic process"/>
    <property type="evidence" value="ECO:0007669"/>
    <property type="project" value="InterPro"/>
</dbReference>
<reference evidence="2 3" key="1">
    <citation type="submission" date="2020-01" db="EMBL/GenBank/DDBJ databases">
        <authorList>
            <consortium name="DOE Joint Genome Institute"/>
            <person name="Haridas S."/>
            <person name="Albert R."/>
            <person name="Binder M."/>
            <person name="Bloem J."/>
            <person name="Labutti K."/>
            <person name="Salamov A."/>
            <person name="Andreopoulos B."/>
            <person name="Baker S.E."/>
            <person name="Barry K."/>
            <person name="Bills G."/>
            <person name="Bluhm B.H."/>
            <person name="Cannon C."/>
            <person name="Castanera R."/>
            <person name="Culley D.E."/>
            <person name="Daum C."/>
            <person name="Ezra D."/>
            <person name="Gonzalez J.B."/>
            <person name="Henrissat B."/>
            <person name="Kuo A."/>
            <person name="Liang C."/>
            <person name="Lipzen A."/>
            <person name="Lutzoni F."/>
            <person name="Magnuson J."/>
            <person name="Mondo S."/>
            <person name="Nolan M."/>
            <person name="Ohm R."/>
            <person name="Pangilinan J."/>
            <person name="Park H.-J.H."/>
            <person name="Ramirez L."/>
            <person name="Alfaro M."/>
            <person name="Sun H."/>
            <person name="Tritt A."/>
            <person name="Yoshinaga Y."/>
            <person name="Zwiers L.-H.L."/>
            <person name="Turgeon B.G."/>
            <person name="Goodwin S.B."/>
            <person name="Spatafora J.W."/>
            <person name="Crous P.W."/>
            <person name="Grigoriev I.V."/>
        </authorList>
    </citation>
    <scope>NUCLEOTIDE SEQUENCE [LARGE SCALE GENOMIC DNA]</scope>
    <source>
        <strain evidence="2 3">CBS 611.86</strain>
    </source>
</reference>